<dbReference type="RefSeq" id="WP_152574675.1">
    <property type="nucleotide sequence ID" value="NZ_VIKU02000003.1"/>
</dbReference>
<comment type="caution">
    <text evidence="2">The sequence shown here is derived from an EMBL/GenBank/DDBJ whole genome shotgun (WGS) entry which is preliminary data.</text>
</comment>
<dbReference type="InterPro" id="IPR041376">
    <property type="entry name" value="Hfx_Cass5"/>
</dbReference>
<accession>A0A967E707</accession>
<evidence type="ECO:0000259" key="1">
    <source>
        <dbReference type="Pfam" id="PF18287"/>
    </source>
</evidence>
<reference evidence="2" key="2">
    <citation type="submission" date="2020-03" db="EMBL/GenBank/DDBJ databases">
        <title>Flavobacteriaceae bacterium strain TP-CH-4, a member of the family Flavobacteriaceae isolated from a deep-sea seamount.</title>
        <authorList>
            <person name="Zhang D.-C."/>
        </authorList>
    </citation>
    <scope>NUCLEOTIDE SEQUENCE</scope>
    <source>
        <strain evidence="2">TP-CH-4</strain>
    </source>
</reference>
<dbReference type="Gene3D" id="1.20.5.1210">
    <property type="entry name" value="Integron cassette protein helical domain"/>
    <property type="match status" value="1"/>
</dbReference>
<proteinExistence type="predicted"/>
<name>A0A967E707_9FLAO</name>
<evidence type="ECO:0000313" key="3">
    <source>
        <dbReference type="Proteomes" id="UP000707206"/>
    </source>
</evidence>
<dbReference type="AlphaFoldDB" id="A0A967E707"/>
<gene>
    <name evidence="2" type="ORF">FK220_012565</name>
</gene>
<keyword evidence="3" id="KW-1185">Reference proteome</keyword>
<reference evidence="2" key="1">
    <citation type="submission" date="2019-07" db="EMBL/GenBank/DDBJ databases">
        <authorList>
            <person name="De-Chao Zhang Q."/>
        </authorList>
    </citation>
    <scope>NUCLEOTIDE SEQUENCE</scope>
    <source>
        <strain evidence="2">TP-CH-4</strain>
    </source>
</reference>
<dbReference type="Proteomes" id="UP000707206">
    <property type="component" value="Unassembled WGS sequence"/>
</dbReference>
<dbReference type="EMBL" id="VIKU02000003">
    <property type="protein sequence ID" value="NHF60180.1"/>
    <property type="molecule type" value="Genomic_DNA"/>
</dbReference>
<dbReference type="Pfam" id="PF18287">
    <property type="entry name" value="Hfx_Cass5"/>
    <property type="match status" value="1"/>
</dbReference>
<feature type="domain" description="Integron Cassette Protein Hfx-Cass5" evidence="1">
    <location>
        <begin position="5"/>
        <end position="74"/>
    </location>
</feature>
<evidence type="ECO:0000313" key="2">
    <source>
        <dbReference type="EMBL" id="NHF60180.1"/>
    </source>
</evidence>
<dbReference type="Gene3D" id="2.20.20.40">
    <property type="entry name" value="Integron cassette protein"/>
    <property type="match status" value="1"/>
</dbReference>
<organism evidence="2 3">
    <name type="scientific">Pelagihabitans pacificus</name>
    <dbReference type="NCBI Taxonomy" id="2696054"/>
    <lineage>
        <taxon>Bacteria</taxon>
        <taxon>Pseudomonadati</taxon>
        <taxon>Bacteroidota</taxon>
        <taxon>Flavobacteriia</taxon>
        <taxon>Flavobacteriales</taxon>
        <taxon>Flavobacteriaceae</taxon>
        <taxon>Pelagihabitans</taxon>
    </lineage>
</organism>
<protein>
    <recommendedName>
        <fullName evidence="1">Integron Cassette Protein Hfx-Cass5 domain-containing protein</fullName>
    </recommendedName>
</protein>
<sequence>MQEDIIVKVEIDNSGRLHVTPEKSKFTHIYRTATEVHWENDKRSLYSPKPRDWSYLDWFLHIIGVARTECLTELKVNGNTEWINITTELKNEITKAQQDL</sequence>